<protein>
    <recommendedName>
        <fullName evidence="6">Or membrane protein</fullName>
    </recommendedName>
</protein>
<keyword evidence="2" id="KW-0812">Transmembrane</keyword>
<feature type="chain" id="PRO_5046153469" description="Or membrane protein" evidence="3">
    <location>
        <begin position="28"/>
        <end position="118"/>
    </location>
</feature>
<feature type="region of interest" description="Disordered" evidence="1">
    <location>
        <begin position="28"/>
        <end position="61"/>
    </location>
</feature>
<keyword evidence="2" id="KW-1133">Transmembrane helix</keyword>
<feature type="signal peptide" evidence="3">
    <location>
        <begin position="1"/>
        <end position="27"/>
    </location>
</feature>
<evidence type="ECO:0000256" key="3">
    <source>
        <dbReference type="SAM" id="SignalP"/>
    </source>
</evidence>
<accession>A0ABT2G355</accession>
<proteinExistence type="predicted"/>
<evidence type="ECO:0000313" key="4">
    <source>
        <dbReference type="EMBL" id="MCS5480712.1"/>
    </source>
</evidence>
<dbReference type="Proteomes" id="UP001205965">
    <property type="component" value="Unassembled WGS sequence"/>
</dbReference>
<sequence>MRNFRTASVAATTALALTFAGTSVAYADSEDRKDGRGSTIPTSSQIGKEWGAWTDSEDGPVVEDENKVTGTDLLGSSVSDDNPEWADNWRDMTYLGIAGSTIGSIFAGLNWLNFVTTR</sequence>
<evidence type="ECO:0008006" key="6">
    <source>
        <dbReference type="Google" id="ProtNLM"/>
    </source>
</evidence>
<organism evidence="4 5">
    <name type="scientific">Corynebacterium lemuris</name>
    <dbReference type="NCBI Taxonomy" id="1859292"/>
    <lineage>
        <taxon>Bacteria</taxon>
        <taxon>Bacillati</taxon>
        <taxon>Actinomycetota</taxon>
        <taxon>Actinomycetes</taxon>
        <taxon>Mycobacteriales</taxon>
        <taxon>Corynebacteriaceae</taxon>
        <taxon>Corynebacterium</taxon>
    </lineage>
</organism>
<dbReference type="RefSeq" id="WP_259428771.1">
    <property type="nucleotide sequence ID" value="NZ_JANWTC010000016.1"/>
</dbReference>
<name>A0ABT2G355_9CORY</name>
<evidence type="ECO:0000256" key="1">
    <source>
        <dbReference type="SAM" id="MobiDB-lite"/>
    </source>
</evidence>
<keyword evidence="2" id="KW-0472">Membrane</keyword>
<evidence type="ECO:0000313" key="5">
    <source>
        <dbReference type="Proteomes" id="UP001205965"/>
    </source>
</evidence>
<dbReference type="EMBL" id="JANWTC010000016">
    <property type="protein sequence ID" value="MCS5480712.1"/>
    <property type="molecule type" value="Genomic_DNA"/>
</dbReference>
<comment type="caution">
    <text evidence="4">The sequence shown here is derived from an EMBL/GenBank/DDBJ whole genome shotgun (WGS) entry which is preliminary data.</text>
</comment>
<reference evidence="4 5" key="1">
    <citation type="submission" date="2022-08" db="EMBL/GenBank/DDBJ databases">
        <title>YIM 101645 draft genome.</title>
        <authorList>
            <person name="Chen X."/>
        </authorList>
    </citation>
    <scope>NUCLEOTIDE SEQUENCE [LARGE SCALE GENOMIC DNA]</scope>
    <source>
        <strain evidence="4 5">YIM 101645</strain>
    </source>
</reference>
<evidence type="ECO:0000256" key="2">
    <source>
        <dbReference type="SAM" id="Phobius"/>
    </source>
</evidence>
<gene>
    <name evidence="4" type="ORF">NYP18_13765</name>
</gene>
<keyword evidence="3" id="KW-0732">Signal</keyword>
<feature type="transmembrane region" description="Helical" evidence="2">
    <location>
        <begin position="92"/>
        <end position="112"/>
    </location>
</feature>
<keyword evidence="5" id="KW-1185">Reference proteome</keyword>